<dbReference type="InParanoid" id="G0NJV5"/>
<dbReference type="Proteomes" id="UP000008068">
    <property type="component" value="Unassembled WGS sequence"/>
</dbReference>
<evidence type="ECO:0000313" key="2">
    <source>
        <dbReference type="Proteomes" id="UP000008068"/>
    </source>
</evidence>
<name>G0NJV5_CAEBE</name>
<keyword evidence="2" id="KW-1185">Reference proteome</keyword>
<reference evidence="2" key="1">
    <citation type="submission" date="2011-07" db="EMBL/GenBank/DDBJ databases">
        <authorList>
            <consortium name="Caenorhabditis brenneri Sequencing and Analysis Consortium"/>
            <person name="Wilson R.K."/>
        </authorList>
    </citation>
    <scope>NUCLEOTIDE SEQUENCE [LARGE SCALE GENOMIC DNA]</scope>
    <source>
        <strain evidence="2">PB2801</strain>
    </source>
</reference>
<dbReference type="HOGENOM" id="CLU_2199272_0_0_1"/>
<accession>G0NJV5</accession>
<gene>
    <name evidence="1" type="ORF">CAEBREN_02776</name>
</gene>
<sequence length="108" mass="12593">MIRKVDVKDTEETYEEWIKVFVDAVAAFKENDEVQTNLVVGLGSIIPYMRTDMYRVLYERIVSTRTKRFCRNALCARLREAKGDDCSFILDLFPQQCDYQKSGPLQIS</sequence>
<protein>
    <submittedName>
        <fullName evidence="1">Uncharacterized protein</fullName>
    </submittedName>
</protein>
<organism evidence="2">
    <name type="scientific">Caenorhabditis brenneri</name>
    <name type="common">Nematode worm</name>
    <dbReference type="NCBI Taxonomy" id="135651"/>
    <lineage>
        <taxon>Eukaryota</taxon>
        <taxon>Metazoa</taxon>
        <taxon>Ecdysozoa</taxon>
        <taxon>Nematoda</taxon>
        <taxon>Chromadorea</taxon>
        <taxon>Rhabditida</taxon>
        <taxon>Rhabditina</taxon>
        <taxon>Rhabditomorpha</taxon>
        <taxon>Rhabditoidea</taxon>
        <taxon>Rhabditidae</taxon>
        <taxon>Peloderinae</taxon>
        <taxon>Caenorhabditis</taxon>
    </lineage>
</organism>
<dbReference type="AlphaFoldDB" id="G0NJV5"/>
<dbReference type="EMBL" id="GL379897">
    <property type="protein sequence ID" value="EGT32711.1"/>
    <property type="molecule type" value="Genomic_DNA"/>
</dbReference>
<evidence type="ECO:0000313" key="1">
    <source>
        <dbReference type="EMBL" id="EGT32711.1"/>
    </source>
</evidence>
<proteinExistence type="predicted"/>